<comment type="caution">
    <text evidence="1">The sequence shown here is derived from an EMBL/GenBank/DDBJ whole genome shotgun (WGS) entry which is preliminary data.</text>
</comment>
<dbReference type="EMBL" id="BSPO01000002">
    <property type="protein sequence ID" value="GLS83219.1"/>
    <property type="molecule type" value="Genomic_DNA"/>
</dbReference>
<gene>
    <name evidence="1" type="ORF">GCM10007894_11960</name>
</gene>
<organism evidence="1 2">
    <name type="scientific">Paraferrimonas haliotis</name>
    <dbReference type="NCBI Taxonomy" id="2013866"/>
    <lineage>
        <taxon>Bacteria</taxon>
        <taxon>Pseudomonadati</taxon>
        <taxon>Pseudomonadota</taxon>
        <taxon>Gammaproteobacteria</taxon>
        <taxon>Alteromonadales</taxon>
        <taxon>Ferrimonadaceae</taxon>
        <taxon>Paraferrimonas</taxon>
    </lineage>
</organism>
<protein>
    <submittedName>
        <fullName evidence="1">Uncharacterized protein</fullName>
    </submittedName>
</protein>
<name>A0AA37TL23_9GAMM</name>
<accession>A0AA37TL23</accession>
<dbReference type="AlphaFoldDB" id="A0AA37TL23"/>
<reference evidence="1 2" key="1">
    <citation type="journal article" date="2014" name="Int. J. Syst. Evol. Microbiol.">
        <title>Complete genome sequence of Corynebacterium casei LMG S-19264T (=DSM 44701T), isolated from a smear-ripened cheese.</title>
        <authorList>
            <consortium name="US DOE Joint Genome Institute (JGI-PGF)"/>
            <person name="Walter F."/>
            <person name="Albersmeier A."/>
            <person name="Kalinowski J."/>
            <person name="Ruckert C."/>
        </authorList>
    </citation>
    <scope>NUCLEOTIDE SEQUENCE [LARGE SCALE GENOMIC DNA]</scope>
    <source>
        <strain evidence="1 2">NBRC 112785</strain>
    </source>
</reference>
<evidence type="ECO:0000313" key="2">
    <source>
        <dbReference type="Proteomes" id="UP001157439"/>
    </source>
</evidence>
<dbReference type="Proteomes" id="UP001157439">
    <property type="component" value="Unassembled WGS sequence"/>
</dbReference>
<evidence type="ECO:0000313" key="1">
    <source>
        <dbReference type="EMBL" id="GLS83219.1"/>
    </source>
</evidence>
<keyword evidence="2" id="KW-1185">Reference proteome</keyword>
<proteinExistence type="predicted"/>
<dbReference type="RefSeq" id="WP_143811999.1">
    <property type="nucleotide sequence ID" value="NZ_BSPO01000002.1"/>
</dbReference>
<sequence>MSTSVVGRLVVAIQADSSKLSQAFRKTTSLSVRWSKNIASATKVVAKTIAGMAAGAVLSLAGVNAAFATMASGIDETAKFADRIAIPIEKLQEYQYAAGQAGMAQGQFNTALQRSTRRISEAAIGTGAAQNAMKELGLDAVKLNALSPDKQLAAIADAMEGVSNETDKVRLAAQLFDSEGVAMINVLRGGAGAMEEAAQRAQDLGLVLTRTDAALAEMANDSIDNTVQMLGGLKNMILVGIAPALQMFNEWIVGTVQRLGGFSTILSNVSAWFGSTFRYIVNDILAPALTSIQTFWLSTKRSFYSILEVGTPLLRGIVGIVTSFRDIVSNAIGFVVARINNVLELVGKDTINFEFDPVSVDDVIPPDFATQMAERANEAAQELTLLQEGTVATWGEMTVTAVDNMVENFTAGYEAIQEQAAKSAEARNLAAQVGGKAEERVNKATSKNYKEEILKRVGLNKEGALRTALTNTFQGISEGVKLGFPMGIPAVAWATLQGFAAYNSIKSIKGIAHSGLPRVPSEGTYLLQKDEAVLKKQEAQEYRAGNLQKTQSNDVTINITATDAEGVRDLLLNERTLIRDLAMEF</sequence>